<dbReference type="SUPFAM" id="SSF53850">
    <property type="entry name" value="Periplasmic binding protein-like II"/>
    <property type="match status" value="1"/>
</dbReference>
<dbReference type="EMBL" id="CP027668">
    <property type="protein sequence ID" value="AVO46509.1"/>
    <property type="molecule type" value="Genomic_DNA"/>
</dbReference>
<dbReference type="Pfam" id="PF16868">
    <property type="entry name" value="NMT1_3"/>
    <property type="match status" value="1"/>
</dbReference>
<dbReference type="PANTHER" id="PTHR42941:SF1">
    <property type="entry name" value="SLL1037 PROTEIN"/>
    <property type="match status" value="1"/>
</dbReference>
<evidence type="ECO:0000313" key="3">
    <source>
        <dbReference type="Proteomes" id="UP000237889"/>
    </source>
</evidence>
<proteinExistence type="predicted"/>
<sequence length="323" mass="33712">MTIDRRQFTALAGATGLASLLAPGAALAQAKQFFRIGTGGTAGTYYPIGGLIANAISTGTLDASAVATNGSVANVNGIVGGAMESGFSQSDVASWAYSGTGVYQGRPKVEALRAIANLYPESLHVVVKKGLNVRSIADLKGKRISIDEPGSGSIINAKAILAGFGIRDGDYRAENLKPGPSAEKLKDGGLDAFFMTTGWPTAALTELATTTGIELLPIDGEAAKKIMAEFKFFAEDEIPDGAYKDVKGVKTLAVGAQWVTSTRMSADLVYEVTKALWSDKTRALLDSGHAKGKAIRKETALQGLGIPLHDGAARFYKEAGLLR</sequence>
<protein>
    <submittedName>
        <fullName evidence="2">Immunogenic protein</fullName>
    </submittedName>
</protein>
<dbReference type="AlphaFoldDB" id="A0A2S0NEB1"/>
<dbReference type="KEGG" id="phr:C6569_16405"/>
<dbReference type="OrthoDB" id="9776669at2"/>
<keyword evidence="1" id="KW-0732">Signal</keyword>
<dbReference type="PROSITE" id="PS51318">
    <property type="entry name" value="TAT"/>
    <property type="match status" value="1"/>
</dbReference>
<dbReference type="Gene3D" id="3.40.190.10">
    <property type="entry name" value="Periplasmic binding protein-like II"/>
    <property type="match status" value="2"/>
</dbReference>
<gene>
    <name evidence="2" type="ORF">C6569_16405</name>
</gene>
<dbReference type="InterPro" id="IPR006311">
    <property type="entry name" value="TAT_signal"/>
</dbReference>
<dbReference type="Proteomes" id="UP000237889">
    <property type="component" value="Chromosome"/>
</dbReference>
<organism evidence="2 3">
    <name type="scientific">Phreatobacter cathodiphilus</name>
    <dbReference type="NCBI Taxonomy" id="1868589"/>
    <lineage>
        <taxon>Bacteria</taxon>
        <taxon>Pseudomonadati</taxon>
        <taxon>Pseudomonadota</taxon>
        <taxon>Alphaproteobacteria</taxon>
        <taxon>Hyphomicrobiales</taxon>
        <taxon>Phreatobacteraceae</taxon>
        <taxon>Phreatobacter</taxon>
    </lineage>
</organism>
<dbReference type="NCBIfam" id="TIGR02122">
    <property type="entry name" value="TRAP_TAXI"/>
    <property type="match status" value="1"/>
</dbReference>
<evidence type="ECO:0000313" key="2">
    <source>
        <dbReference type="EMBL" id="AVO46509.1"/>
    </source>
</evidence>
<dbReference type="RefSeq" id="WP_106749852.1">
    <property type="nucleotide sequence ID" value="NZ_CP027668.1"/>
</dbReference>
<evidence type="ECO:0000256" key="1">
    <source>
        <dbReference type="SAM" id="SignalP"/>
    </source>
</evidence>
<feature type="chain" id="PRO_5015734197" evidence="1">
    <location>
        <begin position="29"/>
        <end position="323"/>
    </location>
</feature>
<dbReference type="PANTHER" id="PTHR42941">
    <property type="entry name" value="SLL1037 PROTEIN"/>
    <property type="match status" value="1"/>
</dbReference>
<dbReference type="CDD" id="cd13520">
    <property type="entry name" value="PBP2_TAXI_TRAP"/>
    <property type="match status" value="1"/>
</dbReference>
<accession>A0A2S0NEB1</accession>
<keyword evidence="3" id="KW-1185">Reference proteome</keyword>
<name>A0A2S0NEB1_9HYPH</name>
<reference evidence="2 3" key="1">
    <citation type="submission" date="2018-03" db="EMBL/GenBank/DDBJ databases">
        <title>Genome sequencing of Phreatobacter sp.</title>
        <authorList>
            <person name="Kim S.-J."/>
            <person name="Heo J."/>
            <person name="Kwon S.-W."/>
        </authorList>
    </citation>
    <scope>NUCLEOTIDE SEQUENCE [LARGE SCALE GENOMIC DNA]</scope>
    <source>
        <strain evidence="2 3">S-12</strain>
    </source>
</reference>
<feature type="signal peptide" evidence="1">
    <location>
        <begin position="1"/>
        <end position="28"/>
    </location>
</feature>
<dbReference type="InterPro" id="IPR011852">
    <property type="entry name" value="TRAP_TAXI"/>
</dbReference>